<feature type="compositionally biased region" description="Polar residues" evidence="1">
    <location>
        <begin position="531"/>
        <end position="542"/>
    </location>
</feature>
<feature type="compositionally biased region" description="Basic and acidic residues" evidence="1">
    <location>
        <begin position="505"/>
        <end position="514"/>
    </location>
</feature>
<feature type="region of interest" description="Disordered" evidence="1">
    <location>
        <begin position="497"/>
        <end position="580"/>
    </location>
</feature>
<comment type="caution">
    <text evidence="2">The sequence shown here is derived from an EMBL/GenBank/DDBJ whole genome shotgun (WGS) entry which is preliminary data.</text>
</comment>
<dbReference type="EMBL" id="JANPWZ010000092">
    <property type="protein sequence ID" value="KAJ3579476.1"/>
    <property type="molecule type" value="Genomic_DNA"/>
</dbReference>
<keyword evidence="3" id="KW-1185">Reference proteome</keyword>
<feature type="region of interest" description="Disordered" evidence="1">
    <location>
        <begin position="45"/>
        <end position="69"/>
    </location>
</feature>
<dbReference type="AlphaFoldDB" id="A0A9W8TS28"/>
<sequence length="599" mass="67357">MTTASSGLAVNMIVTESIPQKWIAPELAALGDIELNVSKLLATDAPSSGGQANQARGRAHDSPWGSAQSRPVDLDLVNARLLDFEGQSNISPRPSPLASPLPSASTQLSGESTQLPTPPEIHAAIFHDKLVLEGGRPLYSKDLIDIISKNPEGYQDLLQPWQEWPGTKEPEWDVFWDQCKDWELFRRWQKQNRTSESSHTSDPERQDTLDVFMTHFCHELVTYEEGIGRLFAHYSLSQPHQIHEDPDDKLSTWVEYLAFTCCAHYKLLLRQKRQKPGFDAAWEALLNTEFFKASDTMESIFSMEATIERQSERYQARQAVESAKAALRSRPKRQDFVCGASSDKPILGIVGTQTAQSRLSAAEKALDSTSRRLSALGQFSVASGEYRKTQRLVACRSNRIGWVLDQMPLVEAEVNELCRAKRKHVERDDTDKPNGIVEKCPKEAEAYDMLSRCMPKPRTDQSTQKCHTNVGAEARSLMQPRGARQEMVALDNDFSNVTSLPRKTNMSEDGRDTSPYKGSGEMLGMKALASVTETEPIQQQPQAKRRLQSWPRGQNTTEIRRSARLLRKNSQKGSRPMDTTTVLRRSARIRAHQNLKKPS</sequence>
<feature type="compositionally biased region" description="Polar residues" evidence="1">
    <location>
        <begin position="106"/>
        <end position="115"/>
    </location>
</feature>
<feature type="region of interest" description="Disordered" evidence="1">
    <location>
        <begin position="87"/>
        <end position="115"/>
    </location>
</feature>
<gene>
    <name evidence="2" type="ORF">NPX13_g1085</name>
</gene>
<feature type="compositionally biased region" description="Polar residues" evidence="1">
    <location>
        <begin position="45"/>
        <end position="54"/>
    </location>
</feature>
<accession>A0A9W8TS28</accession>
<dbReference type="Proteomes" id="UP001148614">
    <property type="component" value="Unassembled WGS sequence"/>
</dbReference>
<organism evidence="2 3">
    <name type="scientific">Xylaria arbuscula</name>
    <dbReference type="NCBI Taxonomy" id="114810"/>
    <lineage>
        <taxon>Eukaryota</taxon>
        <taxon>Fungi</taxon>
        <taxon>Dikarya</taxon>
        <taxon>Ascomycota</taxon>
        <taxon>Pezizomycotina</taxon>
        <taxon>Sordariomycetes</taxon>
        <taxon>Xylariomycetidae</taxon>
        <taxon>Xylariales</taxon>
        <taxon>Xylariaceae</taxon>
        <taxon>Xylaria</taxon>
    </lineage>
</organism>
<name>A0A9W8TS28_9PEZI</name>
<reference evidence="2" key="1">
    <citation type="submission" date="2022-07" db="EMBL/GenBank/DDBJ databases">
        <title>Genome Sequence of Xylaria arbuscula.</title>
        <authorList>
            <person name="Buettner E."/>
        </authorList>
    </citation>
    <scope>NUCLEOTIDE SEQUENCE</scope>
    <source>
        <strain evidence="2">VT107</strain>
    </source>
</reference>
<protein>
    <submittedName>
        <fullName evidence="2">Uncharacterized protein</fullName>
    </submittedName>
</protein>
<proteinExistence type="predicted"/>
<evidence type="ECO:0000256" key="1">
    <source>
        <dbReference type="SAM" id="MobiDB-lite"/>
    </source>
</evidence>
<evidence type="ECO:0000313" key="3">
    <source>
        <dbReference type="Proteomes" id="UP001148614"/>
    </source>
</evidence>
<dbReference type="VEuPathDB" id="FungiDB:F4678DRAFT_417362"/>
<evidence type="ECO:0000313" key="2">
    <source>
        <dbReference type="EMBL" id="KAJ3579476.1"/>
    </source>
</evidence>
<feature type="compositionally biased region" description="Polar residues" evidence="1">
    <location>
        <begin position="571"/>
        <end position="580"/>
    </location>
</feature>